<protein>
    <submittedName>
        <fullName evidence="1">Uncharacterized protein</fullName>
    </submittedName>
</protein>
<gene>
    <name evidence="1" type="ORF">INT43_005059</name>
</gene>
<proteinExistence type="predicted"/>
<sequence length="168" mass="18761">MSNSVVAYLVALSKRRKVIPSNQVTFVEKAVQPTQNTVLSHTPATIQQARGEVLFLPTRNHKAVKRPNPTEEEDYATLSQQCEQLQAIIVEPWATATKKFRLNMDDEITVMNNASKTRTQSNIMPGTSNLAAFEQYGISRSNDRIPFDYPSIALCAQALIVSMTHIQV</sequence>
<evidence type="ECO:0000313" key="1">
    <source>
        <dbReference type="EMBL" id="KAG2173641.1"/>
    </source>
</evidence>
<dbReference type="Proteomes" id="UP000654370">
    <property type="component" value="Unassembled WGS sequence"/>
</dbReference>
<dbReference type="AlphaFoldDB" id="A0A8H7PI26"/>
<keyword evidence="2" id="KW-1185">Reference proteome</keyword>
<evidence type="ECO:0000313" key="2">
    <source>
        <dbReference type="Proteomes" id="UP000654370"/>
    </source>
</evidence>
<dbReference type="EMBL" id="JAEPQZ010000014">
    <property type="protein sequence ID" value="KAG2173641.1"/>
    <property type="molecule type" value="Genomic_DNA"/>
</dbReference>
<organism evidence="1 2">
    <name type="scientific">Mortierella isabellina</name>
    <name type="common">Filamentous fungus</name>
    <name type="synonym">Umbelopsis isabellina</name>
    <dbReference type="NCBI Taxonomy" id="91625"/>
    <lineage>
        <taxon>Eukaryota</taxon>
        <taxon>Fungi</taxon>
        <taxon>Fungi incertae sedis</taxon>
        <taxon>Mucoromycota</taxon>
        <taxon>Mucoromycotina</taxon>
        <taxon>Umbelopsidomycetes</taxon>
        <taxon>Umbelopsidales</taxon>
        <taxon>Umbelopsidaceae</taxon>
        <taxon>Umbelopsis</taxon>
    </lineage>
</organism>
<reference evidence="1" key="1">
    <citation type="submission" date="2020-12" db="EMBL/GenBank/DDBJ databases">
        <title>Metabolic potential, ecology and presence of endohyphal bacteria is reflected in genomic diversity of Mucoromycotina.</title>
        <authorList>
            <person name="Muszewska A."/>
            <person name="Okrasinska A."/>
            <person name="Steczkiewicz K."/>
            <person name="Drgas O."/>
            <person name="Orlowska M."/>
            <person name="Perlinska-Lenart U."/>
            <person name="Aleksandrzak-Piekarczyk T."/>
            <person name="Szatraj K."/>
            <person name="Zielenkiewicz U."/>
            <person name="Pilsyk S."/>
            <person name="Malc E."/>
            <person name="Mieczkowski P."/>
            <person name="Kruszewska J.S."/>
            <person name="Biernat P."/>
            <person name="Pawlowska J."/>
        </authorList>
    </citation>
    <scope>NUCLEOTIDE SEQUENCE</scope>
    <source>
        <strain evidence="1">WA0000067209</strain>
    </source>
</reference>
<name>A0A8H7PI26_MORIS</name>
<comment type="caution">
    <text evidence="1">The sequence shown here is derived from an EMBL/GenBank/DDBJ whole genome shotgun (WGS) entry which is preliminary data.</text>
</comment>
<accession>A0A8H7PI26</accession>